<gene>
    <name evidence="2" type="ORF">GCM10011501_09150</name>
</gene>
<evidence type="ECO:0000259" key="1">
    <source>
        <dbReference type="Pfam" id="PF02371"/>
    </source>
</evidence>
<dbReference type="Proteomes" id="UP000626370">
    <property type="component" value="Unassembled WGS sequence"/>
</dbReference>
<dbReference type="EMBL" id="BNAH01000003">
    <property type="protein sequence ID" value="GHE82973.1"/>
    <property type="molecule type" value="Genomic_DNA"/>
</dbReference>
<sequence>MDRLSTEIIHTGGKVHLGRINERGEKHIRTSLIHGARAVIATCKNKTDRTSLWIKDLVKRRGFKRATVALALAAKNARLIWALLRSEKEYQVDYVK</sequence>
<reference evidence="3" key="1">
    <citation type="journal article" date="2019" name="Int. J. Syst. Evol. Microbiol.">
        <title>The Global Catalogue of Microorganisms (GCM) 10K type strain sequencing project: providing services to taxonomists for standard genome sequencing and annotation.</title>
        <authorList>
            <consortium name="The Broad Institute Genomics Platform"/>
            <consortium name="The Broad Institute Genome Sequencing Center for Infectious Disease"/>
            <person name="Wu L."/>
            <person name="Ma J."/>
        </authorList>
    </citation>
    <scope>NUCLEOTIDE SEQUENCE [LARGE SCALE GENOMIC DNA]</scope>
    <source>
        <strain evidence="3">CGMCC 1.15922</strain>
    </source>
</reference>
<keyword evidence="3" id="KW-1185">Reference proteome</keyword>
<dbReference type="InterPro" id="IPR003346">
    <property type="entry name" value="Transposase_20"/>
</dbReference>
<accession>A0ABQ3IGY5</accession>
<organism evidence="2 3">
    <name type="scientific">Thalassotalea profundi</name>
    <dbReference type="NCBI Taxonomy" id="2036687"/>
    <lineage>
        <taxon>Bacteria</taxon>
        <taxon>Pseudomonadati</taxon>
        <taxon>Pseudomonadota</taxon>
        <taxon>Gammaproteobacteria</taxon>
        <taxon>Alteromonadales</taxon>
        <taxon>Colwelliaceae</taxon>
        <taxon>Thalassotalea</taxon>
    </lineage>
</organism>
<comment type="caution">
    <text evidence="2">The sequence shown here is derived from an EMBL/GenBank/DDBJ whole genome shotgun (WGS) entry which is preliminary data.</text>
</comment>
<proteinExistence type="predicted"/>
<dbReference type="PANTHER" id="PTHR33055">
    <property type="entry name" value="TRANSPOSASE FOR INSERTION SEQUENCE ELEMENT IS1111A"/>
    <property type="match status" value="1"/>
</dbReference>
<protein>
    <recommendedName>
        <fullName evidence="1">Transposase IS116/IS110/IS902 C-terminal domain-containing protein</fullName>
    </recommendedName>
</protein>
<evidence type="ECO:0000313" key="2">
    <source>
        <dbReference type="EMBL" id="GHE82973.1"/>
    </source>
</evidence>
<feature type="domain" description="Transposase IS116/IS110/IS902 C-terminal" evidence="1">
    <location>
        <begin position="10"/>
        <end position="46"/>
    </location>
</feature>
<dbReference type="InterPro" id="IPR047650">
    <property type="entry name" value="Transpos_IS110"/>
</dbReference>
<dbReference type="PANTHER" id="PTHR33055:SF3">
    <property type="entry name" value="PUTATIVE TRANSPOSASE FOR IS117-RELATED"/>
    <property type="match status" value="1"/>
</dbReference>
<dbReference type="Pfam" id="PF02371">
    <property type="entry name" value="Transposase_20"/>
    <property type="match status" value="1"/>
</dbReference>
<name>A0ABQ3IGY5_9GAMM</name>
<evidence type="ECO:0000313" key="3">
    <source>
        <dbReference type="Proteomes" id="UP000626370"/>
    </source>
</evidence>